<dbReference type="GO" id="GO:0005507">
    <property type="term" value="F:copper ion binding"/>
    <property type="evidence" value="ECO:0007669"/>
    <property type="project" value="InterPro"/>
</dbReference>
<dbReference type="InterPro" id="IPR010928">
    <property type="entry name" value="MelC1"/>
</dbReference>
<evidence type="ECO:0008006" key="3">
    <source>
        <dbReference type="Google" id="ProtNLM"/>
    </source>
</evidence>
<dbReference type="GO" id="GO:0042438">
    <property type="term" value="P:melanin biosynthetic process"/>
    <property type="evidence" value="ECO:0007669"/>
    <property type="project" value="InterPro"/>
</dbReference>
<accession>A0A8J3BJM4</accession>
<gene>
    <name evidence="1" type="ORF">GCM10010124_04860</name>
</gene>
<dbReference type="RefSeq" id="WP_189112466.1">
    <property type="nucleotide sequence ID" value="NZ_BMQC01000001.1"/>
</dbReference>
<evidence type="ECO:0000313" key="2">
    <source>
        <dbReference type="Proteomes" id="UP000662200"/>
    </source>
</evidence>
<comment type="caution">
    <text evidence="1">The sequence shown here is derived from an EMBL/GenBank/DDBJ whole genome shotgun (WGS) entry which is preliminary data.</text>
</comment>
<proteinExistence type="predicted"/>
<evidence type="ECO:0000313" key="1">
    <source>
        <dbReference type="EMBL" id="GGK15268.1"/>
    </source>
</evidence>
<keyword evidence="2" id="KW-1185">Reference proteome</keyword>
<dbReference type="AlphaFoldDB" id="A0A8J3BJM4"/>
<name>A0A8J3BJM4_9ACTN</name>
<sequence>MTLDRRDLLRYGAASAAAAATAAGASYVTSGATAATPAPDDPRDFDQEYKGKKIKGVHDKGNKKHKVSINGKKLGIMVLQVPVAEDSRETMDVAISALTHYEPFPIDERDKKDGLLKLAKKAVETLGDAELTDLAGDDHDHR</sequence>
<reference evidence="1" key="2">
    <citation type="submission" date="2020-09" db="EMBL/GenBank/DDBJ databases">
        <authorList>
            <person name="Sun Q."/>
            <person name="Ohkuma M."/>
        </authorList>
    </citation>
    <scope>NUCLEOTIDE SEQUENCE</scope>
    <source>
        <strain evidence="1">JCM 3091</strain>
    </source>
</reference>
<organism evidence="1 2">
    <name type="scientific">Pilimelia terevasa</name>
    <dbReference type="NCBI Taxonomy" id="53372"/>
    <lineage>
        <taxon>Bacteria</taxon>
        <taxon>Bacillati</taxon>
        <taxon>Actinomycetota</taxon>
        <taxon>Actinomycetes</taxon>
        <taxon>Micromonosporales</taxon>
        <taxon>Micromonosporaceae</taxon>
        <taxon>Pilimelia</taxon>
    </lineage>
</organism>
<dbReference type="Proteomes" id="UP000662200">
    <property type="component" value="Unassembled WGS sequence"/>
</dbReference>
<dbReference type="Pfam" id="PF06236">
    <property type="entry name" value="MelC1"/>
    <property type="match status" value="1"/>
</dbReference>
<dbReference type="PROSITE" id="PS51318">
    <property type="entry name" value="TAT"/>
    <property type="match status" value="1"/>
</dbReference>
<reference evidence="1" key="1">
    <citation type="journal article" date="2014" name="Int. J. Syst. Evol. Microbiol.">
        <title>Complete genome sequence of Corynebacterium casei LMG S-19264T (=DSM 44701T), isolated from a smear-ripened cheese.</title>
        <authorList>
            <consortium name="US DOE Joint Genome Institute (JGI-PGF)"/>
            <person name="Walter F."/>
            <person name="Albersmeier A."/>
            <person name="Kalinowski J."/>
            <person name="Ruckert C."/>
        </authorList>
    </citation>
    <scope>NUCLEOTIDE SEQUENCE</scope>
    <source>
        <strain evidence="1">JCM 3091</strain>
    </source>
</reference>
<dbReference type="InterPro" id="IPR006311">
    <property type="entry name" value="TAT_signal"/>
</dbReference>
<dbReference type="EMBL" id="BMQC01000001">
    <property type="protein sequence ID" value="GGK15268.1"/>
    <property type="molecule type" value="Genomic_DNA"/>
</dbReference>
<protein>
    <recommendedName>
        <fullName evidence="3">Tyrosinase co-factor MelC1</fullName>
    </recommendedName>
</protein>